<accession>A0ABQ6FRW9</accession>
<protein>
    <recommendedName>
        <fullName evidence="4">DDE domain-containing protein</fullName>
    </recommendedName>
</protein>
<dbReference type="PANTHER" id="PTHR35528:SF3">
    <property type="entry name" value="BLL1675 PROTEIN"/>
    <property type="match status" value="1"/>
</dbReference>
<dbReference type="Proteomes" id="UP001344906">
    <property type="component" value="Unassembled WGS sequence"/>
</dbReference>
<evidence type="ECO:0000313" key="6">
    <source>
        <dbReference type="Proteomes" id="UP001344906"/>
    </source>
</evidence>
<dbReference type="InterPro" id="IPR047930">
    <property type="entry name" value="Transpos_IS6"/>
</dbReference>
<dbReference type="Pfam" id="PF13610">
    <property type="entry name" value="DDE_Tnp_IS240"/>
    <property type="match status" value="1"/>
</dbReference>
<evidence type="ECO:0000259" key="4">
    <source>
        <dbReference type="Pfam" id="PF13610"/>
    </source>
</evidence>
<keyword evidence="6" id="KW-1185">Reference proteome</keyword>
<keyword evidence="3" id="KW-0233">DNA recombination</keyword>
<comment type="caution">
    <text evidence="5">The sequence shown here is derived from an EMBL/GenBank/DDBJ whole genome shotgun (WGS) entry which is preliminary data.</text>
</comment>
<keyword evidence="1" id="KW-0815">Transposition</keyword>
<dbReference type="InterPro" id="IPR032874">
    <property type="entry name" value="DDE_dom"/>
</dbReference>
<keyword evidence="2" id="KW-0238">DNA-binding</keyword>
<dbReference type="EMBL" id="BSRI01000001">
    <property type="protein sequence ID" value="GLV56050.1"/>
    <property type="molecule type" value="Genomic_DNA"/>
</dbReference>
<gene>
    <name evidence="5" type="ORF">KDH_28940</name>
</gene>
<organism evidence="5 6">
    <name type="scientific">Dictyobacter halimunensis</name>
    <dbReference type="NCBI Taxonomy" id="3026934"/>
    <lineage>
        <taxon>Bacteria</taxon>
        <taxon>Bacillati</taxon>
        <taxon>Chloroflexota</taxon>
        <taxon>Ktedonobacteria</taxon>
        <taxon>Ktedonobacterales</taxon>
        <taxon>Dictyobacteraceae</taxon>
        <taxon>Dictyobacter</taxon>
    </lineage>
</organism>
<dbReference type="PANTHER" id="PTHR35528">
    <property type="entry name" value="BLL1675 PROTEIN"/>
    <property type="match status" value="1"/>
</dbReference>
<evidence type="ECO:0000256" key="2">
    <source>
        <dbReference type="ARBA" id="ARBA00023125"/>
    </source>
</evidence>
<dbReference type="NCBIfam" id="NF033587">
    <property type="entry name" value="transpos_IS6"/>
    <property type="match status" value="1"/>
</dbReference>
<evidence type="ECO:0000313" key="5">
    <source>
        <dbReference type="EMBL" id="GLV56050.1"/>
    </source>
</evidence>
<name>A0ABQ6FRW9_9CHLR</name>
<evidence type="ECO:0000256" key="1">
    <source>
        <dbReference type="ARBA" id="ARBA00022578"/>
    </source>
</evidence>
<dbReference type="InterPro" id="IPR052183">
    <property type="entry name" value="IS_Transposase"/>
</dbReference>
<reference evidence="5 6" key="1">
    <citation type="submission" date="2023-02" db="EMBL/GenBank/DDBJ databases">
        <title>Dictyobacter halimunensis sp. nov., a new member of the class Ktedonobacteria from forest soil in a geothermal area.</title>
        <authorList>
            <person name="Rachmania M.K."/>
            <person name="Ningsih F."/>
            <person name="Sakai Y."/>
            <person name="Yabe S."/>
            <person name="Yokota A."/>
            <person name="Sjamsuridzal W."/>
        </authorList>
    </citation>
    <scope>NUCLEOTIDE SEQUENCE [LARGE SCALE GENOMIC DNA]</scope>
    <source>
        <strain evidence="5 6">S3.2.2.5</strain>
    </source>
</reference>
<evidence type="ECO:0000256" key="3">
    <source>
        <dbReference type="ARBA" id="ARBA00023172"/>
    </source>
</evidence>
<proteinExistence type="predicted"/>
<sequence length="160" mass="18476">MDETYIKVNGKWCYLYRAVDEDGNLVDSRLSEKRNMDAAQPFFKQAIAVVGHTPQQVTTDGHRSYPRAIGETMGNDVLHRTSAYLNNQIEQDHRGIKQRYSSMHGFGNVVSAARFCRAFDELRQYFRLHATTKNAISLAQRRQIFRERLVALHELIMLVS</sequence>
<feature type="domain" description="DDE" evidence="4">
    <location>
        <begin position="1"/>
        <end position="127"/>
    </location>
</feature>